<keyword evidence="1" id="KW-1185">Reference proteome</keyword>
<evidence type="ECO:0000313" key="2">
    <source>
        <dbReference type="WBParaSite" id="Pan_g11022.t1"/>
    </source>
</evidence>
<dbReference type="AlphaFoldDB" id="A0A7E4UNZ7"/>
<accession>A0A7E4UNZ7</accession>
<name>A0A7E4UNZ7_PANRE</name>
<reference evidence="2" key="2">
    <citation type="submission" date="2020-10" db="UniProtKB">
        <authorList>
            <consortium name="WormBaseParasite"/>
        </authorList>
    </citation>
    <scope>IDENTIFICATION</scope>
</reference>
<reference evidence="1" key="1">
    <citation type="journal article" date="2013" name="Genetics">
        <title>The draft genome and transcriptome of Panagrellus redivivus are shaped by the harsh demands of a free-living lifestyle.</title>
        <authorList>
            <person name="Srinivasan J."/>
            <person name="Dillman A.R."/>
            <person name="Macchietto M.G."/>
            <person name="Heikkinen L."/>
            <person name="Lakso M."/>
            <person name="Fracchia K.M."/>
            <person name="Antoshechkin I."/>
            <person name="Mortazavi A."/>
            <person name="Wong G."/>
            <person name="Sternberg P.W."/>
        </authorList>
    </citation>
    <scope>NUCLEOTIDE SEQUENCE [LARGE SCALE GENOMIC DNA]</scope>
    <source>
        <strain evidence="1">MT8872</strain>
    </source>
</reference>
<protein>
    <submittedName>
        <fullName evidence="2">Arrestin_C domain-containing protein</fullName>
    </submittedName>
</protein>
<dbReference type="Proteomes" id="UP000492821">
    <property type="component" value="Unassembled WGS sequence"/>
</dbReference>
<dbReference type="WBParaSite" id="Pan_g11022.t1">
    <property type="protein sequence ID" value="Pan_g11022.t1"/>
    <property type="gene ID" value="Pan_g11022"/>
</dbReference>
<proteinExistence type="predicted"/>
<organism evidence="1 2">
    <name type="scientific">Panagrellus redivivus</name>
    <name type="common">Microworm</name>
    <dbReference type="NCBI Taxonomy" id="6233"/>
    <lineage>
        <taxon>Eukaryota</taxon>
        <taxon>Metazoa</taxon>
        <taxon>Ecdysozoa</taxon>
        <taxon>Nematoda</taxon>
        <taxon>Chromadorea</taxon>
        <taxon>Rhabditida</taxon>
        <taxon>Tylenchina</taxon>
        <taxon>Panagrolaimomorpha</taxon>
        <taxon>Panagrolaimoidea</taxon>
        <taxon>Panagrolaimidae</taxon>
        <taxon>Panagrellus</taxon>
    </lineage>
</organism>
<sequence>MPITDESRFQVHRSLLSFEPLLNCGIFKVSTLIIHVEGLSVIPYSIRDSCHHLTFQATLSLPINDDSRFQVHRSLLSFEPPLICGILKFLTYIIHVEGLSVIPYSIRDSRRLHVTSGPTVPLACRATPISICIDDTSPSDHPWPRLLPLLCY</sequence>
<evidence type="ECO:0000313" key="1">
    <source>
        <dbReference type="Proteomes" id="UP000492821"/>
    </source>
</evidence>